<evidence type="ECO:0000256" key="4">
    <source>
        <dbReference type="ARBA" id="ARBA00022729"/>
    </source>
</evidence>
<protein>
    <submittedName>
        <fullName evidence="10">Ger(X)C family spore germination protein</fullName>
    </submittedName>
</protein>
<evidence type="ECO:0000256" key="7">
    <source>
        <dbReference type="ARBA" id="ARBA00023288"/>
    </source>
</evidence>
<proteinExistence type="inferred from homology"/>
<evidence type="ECO:0000256" key="1">
    <source>
        <dbReference type="ARBA" id="ARBA00004635"/>
    </source>
</evidence>
<gene>
    <name evidence="10" type="ORF">ACFSCZ_15670</name>
</gene>
<sequence length="361" mass="41177">MHKFMIAFCIMLLVLAGCGQQDIIEDIGFIHTIGYDVLEHSEDEGKLRVTISFPLAEEETAQTLSTVAETSKEARIILSNKSDKNLVTGQVRSIFIGKELAEKGIWQQMDTIYRDPVFRPNIKLAVIDGKAQELIESENPNFPKVNQSIENLLKKEARLNTIPDMDVHKFSKDYFDDGIDPIAPFIKSTNEGMMASGIALFKNDQFVTTLNTLQSRIFFLLTGDFKKGDLFHKNGNEKILIDFLSNKRKFNVKVSSPDDVEVYVNIKFTGYILEYQGDKDTSNKNDIKQLEKGIQAYIEEEINDIIEIMQQYKVDNIGIGKYIRLNTNYDTWKKMKWPETIDNAKITPHVSVEILDTGLTK</sequence>
<dbReference type="InterPro" id="IPR038501">
    <property type="entry name" value="Spore_GerAC_C_sf"/>
</dbReference>
<reference evidence="11" key="1">
    <citation type="journal article" date="2019" name="Int. J. Syst. Evol. Microbiol.">
        <title>The Global Catalogue of Microorganisms (GCM) 10K type strain sequencing project: providing services to taxonomists for standard genome sequencing and annotation.</title>
        <authorList>
            <consortium name="The Broad Institute Genomics Platform"/>
            <consortium name="The Broad Institute Genome Sequencing Center for Infectious Disease"/>
            <person name="Wu L."/>
            <person name="Ma J."/>
        </authorList>
    </citation>
    <scope>NUCLEOTIDE SEQUENCE [LARGE SCALE GENOMIC DNA]</scope>
    <source>
        <strain evidence="11">CGMCC 1.12295</strain>
    </source>
</reference>
<evidence type="ECO:0000256" key="5">
    <source>
        <dbReference type="ARBA" id="ARBA00023136"/>
    </source>
</evidence>
<keyword evidence="5" id="KW-0472">Membrane</keyword>
<keyword evidence="6" id="KW-0564">Palmitate</keyword>
<comment type="subcellular location">
    <subcellularLocation>
        <location evidence="1">Membrane</location>
        <topology evidence="1">Lipid-anchor</topology>
    </subcellularLocation>
</comment>
<dbReference type="Proteomes" id="UP001597301">
    <property type="component" value="Unassembled WGS sequence"/>
</dbReference>
<dbReference type="Pfam" id="PF05504">
    <property type="entry name" value="Spore_GerAC"/>
    <property type="match status" value="1"/>
</dbReference>
<evidence type="ECO:0000256" key="2">
    <source>
        <dbReference type="ARBA" id="ARBA00007886"/>
    </source>
</evidence>
<dbReference type="Gene3D" id="3.30.300.210">
    <property type="entry name" value="Nutrient germinant receptor protein C, domain 3"/>
    <property type="match status" value="1"/>
</dbReference>
<dbReference type="NCBIfam" id="TIGR02887">
    <property type="entry name" value="spore_ger_x_C"/>
    <property type="match status" value="1"/>
</dbReference>
<dbReference type="PROSITE" id="PS51257">
    <property type="entry name" value="PROKAR_LIPOPROTEIN"/>
    <property type="match status" value="1"/>
</dbReference>
<feature type="domain" description="Spore germination protein N-terminal" evidence="9">
    <location>
        <begin position="22"/>
        <end position="187"/>
    </location>
</feature>
<dbReference type="InterPro" id="IPR057336">
    <property type="entry name" value="GerAC_N"/>
</dbReference>
<dbReference type="EMBL" id="JBHUEO010000060">
    <property type="protein sequence ID" value="MFD1708159.1"/>
    <property type="molecule type" value="Genomic_DNA"/>
</dbReference>
<evidence type="ECO:0000313" key="11">
    <source>
        <dbReference type="Proteomes" id="UP001597301"/>
    </source>
</evidence>
<keyword evidence="11" id="KW-1185">Reference proteome</keyword>
<evidence type="ECO:0000256" key="3">
    <source>
        <dbReference type="ARBA" id="ARBA00022544"/>
    </source>
</evidence>
<comment type="caution">
    <text evidence="10">The sequence shown here is derived from an EMBL/GenBank/DDBJ whole genome shotgun (WGS) entry which is preliminary data.</text>
</comment>
<evidence type="ECO:0000259" key="9">
    <source>
        <dbReference type="Pfam" id="PF25198"/>
    </source>
</evidence>
<name>A0ABW4KLE9_9BACI</name>
<comment type="similarity">
    <text evidence="2">Belongs to the GerABKC lipoprotein family.</text>
</comment>
<keyword evidence="4" id="KW-0732">Signal</keyword>
<keyword evidence="7" id="KW-0449">Lipoprotein</keyword>
<dbReference type="InterPro" id="IPR008844">
    <property type="entry name" value="Spore_GerAC-like"/>
</dbReference>
<dbReference type="PANTHER" id="PTHR35789:SF1">
    <property type="entry name" value="SPORE GERMINATION PROTEIN B3"/>
    <property type="match status" value="1"/>
</dbReference>
<feature type="domain" description="Spore germination GerAC-like C-terminal" evidence="8">
    <location>
        <begin position="196"/>
        <end position="358"/>
    </location>
</feature>
<evidence type="ECO:0000259" key="8">
    <source>
        <dbReference type="Pfam" id="PF05504"/>
    </source>
</evidence>
<dbReference type="RefSeq" id="WP_380775139.1">
    <property type="nucleotide sequence ID" value="NZ_JBHUEO010000060.1"/>
</dbReference>
<dbReference type="PANTHER" id="PTHR35789">
    <property type="entry name" value="SPORE GERMINATION PROTEIN B3"/>
    <property type="match status" value="1"/>
</dbReference>
<keyword evidence="3" id="KW-0309">Germination</keyword>
<evidence type="ECO:0000256" key="6">
    <source>
        <dbReference type="ARBA" id="ARBA00023139"/>
    </source>
</evidence>
<evidence type="ECO:0000313" key="10">
    <source>
        <dbReference type="EMBL" id="MFD1708159.1"/>
    </source>
</evidence>
<organism evidence="10 11">
    <name type="scientific">Siminovitchia sediminis</name>
    <dbReference type="NCBI Taxonomy" id="1274353"/>
    <lineage>
        <taxon>Bacteria</taxon>
        <taxon>Bacillati</taxon>
        <taxon>Bacillota</taxon>
        <taxon>Bacilli</taxon>
        <taxon>Bacillales</taxon>
        <taxon>Bacillaceae</taxon>
        <taxon>Siminovitchia</taxon>
    </lineage>
</organism>
<dbReference type="Pfam" id="PF25198">
    <property type="entry name" value="Spore_GerAC_N"/>
    <property type="match status" value="1"/>
</dbReference>
<accession>A0ABW4KLE9</accession>
<dbReference type="InterPro" id="IPR046953">
    <property type="entry name" value="Spore_GerAC-like_C"/>
</dbReference>